<comment type="caution">
    <text evidence="2">The sequence shown here is derived from an EMBL/GenBank/DDBJ whole genome shotgun (WGS) entry which is preliminary data.</text>
</comment>
<evidence type="ECO:0000313" key="2">
    <source>
        <dbReference type="EMBL" id="PON96987.1"/>
    </source>
</evidence>
<keyword evidence="3" id="KW-1185">Reference proteome</keyword>
<gene>
    <name evidence="2" type="ORF">TorRG33x02_073660</name>
</gene>
<reference evidence="3" key="1">
    <citation type="submission" date="2016-06" db="EMBL/GenBank/DDBJ databases">
        <title>Parallel loss of symbiosis genes in relatives of nitrogen-fixing non-legume Parasponia.</title>
        <authorList>
            <person name="Van Velzen R."/>
            <person name="Holmer R."/>
            <person name="Bu F."/>
            <person name="Rutten L."/>
            <person name="Van Zeijl A."/>
            <person name="Liu W."/>
            <person name="Santuari L."/>
            <person name="Cao Q."/>
            <person name="Sharma T."/>
            <person name="Shen D."/>
            <person name="Roswanjaya Y."/>
            <person name="Wardhani T."/>
            <person name="Kalhor M.S."/>
            <person name="Jansen J."/>
            <person name="Van den Hoogen J."/>
            <person name="Gungor B."/>
            <person name="Hartog M."/>
            <person name="Hontelez J."/>
            <person name="Verver J."/>
            <person name="Yang W.-C."/>
            <person name="Schijlen E."/>
            <person name="Repin R."/>
            <person name="Schilthuizen M."/>
            <person name="Schranz E."/>
            <person name="Heidstra R."/>
            <person name="Miyata K."/>
            <person name="Fedorova E."/>
            <person name="Kohlen W."/>
            <person name="Bisseling T."/>
            <person name="Smit S."/>
            <person name="Geurts R."/>
        </authorList>
    </citation>
    <scope>NUCLEOTIDE SEQUENCE [LARGE SCALE GENOMIC DNA]</scope>
    <source>
        <strain evidence="3">cv. RG33-2</strain>
    </source>
</reference>
<keyword evidence="1" id="KW-0472">Membrane</keyword>
<dbReference type="OrthoDB" id="10597710at2759"/>
<organism evidence="2 3">
    <name type="scientific">Trema orientale</name>
    <name type="common">Charcoal tree</name>
    <name type="synonym">Celtis orientalis</name>
    <dbReference type="NCBI Taxonomy" id="63057"/>
    <lineage>
        <taxon>Eukaryota</taxon>
        <taxon>Viridiplantae</taxon>
        <taxon>Streptophyta</taxon>
        <taxon>Embryophyta</taxon>
        <taxon>Tracheophyta</taxon>
        <taxon>Spermatophyta</taxon>
        <taxon>Magnoliopsida</taxon>
        <taxon>eudicotyledons</taxon>
        <taxon>Gunneridae</taxon>
        <taxon>Pentapetalae</taxon>
        <taxon>rosids</taxon>
        <taxon>fabids</taxon>
        <taxon>Rosales</taxon>
        <taxon>Cannabaceae</taxon>
        <taxon>Trema</taxon>
    </lineage>
</organism>
<dbReference type="EMBL" id="JXTC01000035">
    <property type="protein sequence ID" value="PON96987.1"/>
    <property type="molecule type" value="Genomic_DNA"/>
</dbReference>
<dbReference type="AlphaFoldDB" id="A0A2P5FGR1"/>
<accession>A0A2P5FGR1</accession>
<protein>
    <submittedName>
        <fullName evidence="2">Uncharacterized protein</fullName>
    </submittedName>
</protein>
<dbReference type="Proteomes" id="UP000237000">
    <property type="component" value="Unassembled WGS sequence"/>
</dbReference>
<dbReference type="InParanoid" id="A0A2P5FGR1"/>
<evidence type="ECO:0000256" key="1">
    <source>
        <dbReference type="SAM" id="Phobius"/>
    </source>
</evidence>
<keyword evidence="1" id="KW-1133">Transmembrane helix</keyword>
<name>A0A2P5FGR1_TREOI</name>
<proteinExistence type="predicted"/>
<sequence>MENTPEANTVLEDLVDLNNGVVRFVGSTIRDIVYMQYHLRRHHLLFNFLSLSLLSLPLSLSLEYSNLKRLNLIDGTQIPPLYSLTPQFHFSRFLSLSL</sequence>
<evidence type="ECO:0000313" key="3">
    <source>
        <dbReference type="Proteomes" id="UP000237000"/>
    </source>
</evidence>
<keyword evidence="1" id="KW-0812">Transmembrane</keyword>
<feature type="transmembrane region" description="Helical" evidence="1">
    <location>
        <begin position="44"/>
        <end position="62"/>
    </location>
</feature>